<organism evidence="1 2">
    <name type="scientific">Fulvivirga lutea</name>
    <dbReference type="NCBI Taxonomy" id="2810512"/>
    <lineage>
        <taxon>Bacteria</taxon>
        <taxon>Pseudomonadati</taxon>
        <taxon>Bacteroidota</taxon>
        <taxon>Cytophagia</taxon>
        <taxon>Cytophagales</taxon>
        <taxon>Fulvivirgaceae</taxon>
        <taxon>Fulvivirga</taxon>
    </lineage>
</organism>
<proteinExistence type="predicted"/>
<gene>
    <name evidence="1" type="ORF">JR347_09085</name>
</gene>
<dbReference type="AlphaFoldDB" id="A0A974WIL1"/>
<dbReference type="EMBL" id="CP070608">
    <property type="protein sequence ID" value="QSE99223.1"/>
    <property type="molecule type" value="Genomic_DNA"/>
</dbReference>
<dbReference type="Proteomes" id="UP000662783">
    <property type="component" value="Chromosome"/>
</dbReference>
<protein>
    <submittedName>
        <fullName evidence="1">Uncharacterized protein</fullName>
    </submittedName>
</protein>
<evidence type="ECO:0000313" key="2">
    <source>
        <dbReference type="Proteomes" id="UP000662783"/>
    </source>
</evidence>
<keyword evidence="2" id="KW-1185">Reference proteome</keyword>
<accession>A0A974WIL1</accession>
<sequence>MKFISIQGPAAPGFFMDNERCQRFHSLLHSMFDSQYFLTNSKYKTDIIYENSLNLNDYIINQLFKYADKPFDGKCRKHFYTSSEAKNTLEAFFIRLYHFTQRKEWYEEFIQKFDQEIRENPQNPIARHLLGCFKHIELSNFQNLYEDVLQQKKLTIDRHQTYGLLVEYLSRFNVN</sequence>
<dbReference type="KEGG" id="fuv:JR347_09085"/>
<reference evidence="1" key="1">
    <citation type="submission" date="2021-02" db="EMBL/GenBank/DDBJ databases">
        <title>Fulvivirga sp. S481 isolated from sea water.</title>
        <authorList>
            <person name="Bae S.S."/>
            <person name="Baek K."/>
        </authorList>
    </citation>
    <scope>NUCLEOTIDE SEQUENCE</scope>
    <source>
        <strain evidence="1">S481</strain>
    </source>
</reference>
<evidence type="ECO:0000313" key="1">
    <source>
        <dbReference type="EMBL" id="QSE99223.1"/>
    </source>
</evidence>
<name>A0A974WIL1_9BACT</name>
<dbReference type="RefSeq" id="WP_205723734.1">
    <property type="nucleotide sequence ID" value="NZ_CP070608.1"/>
</dbReference>